<dbReference type="OrthoDB" id="25129at2759"/>
<organism evidence="2 3">
    <name type="scientific">Guyanagaster necrorhizus</name>
    <dbReference type="NCBI Taxonomy" id="856835"/>
    <lineage>
        <taxon>Eukaryota</taxon>
        <taxon>Fungi</taxon>
        <taxon>Dikarya</taxon>
        <taxon>Basidiomycota</taxon>
        <taxon>Agaricomycotina</taxon>
        <taxon>Agaricomycetes</taxon>
        <taxon>Agaricomycetidae</taxon>
        <taxon>Agaricales</taxon>
        <taxon>Marasmiineae</taxon>
        <taxon>Physalacriaceae</taxon>
        <taxon>Guyanagaster</taxon>
    </lineage>
</organism>
<sequence>MSAESSFVMGDFWPGNVLVSLDENSRVKTISVIDWELAKTGLPGHDLGQFCAELYLLRSFDPISGEFALATSDMTSSFLKAYSRFKDIPLAQYVITHMGAHLVAWTPRIPWGSNQRTRQVVKEGVKYVVEPWVESDDKKLGEWFSHTSISVLATNR</sequence>
<dbReference type="EMBL" id="MU250524">
    <property type="protein sequence ID" value="KAG7452155.1"/>
    <property type="molecule type" value="Genomic_DNA"/>
</dbReference>
<evidence type="ECO:0000313" key="3">
    <source>
        <dbReference type="Proteomes" id="UP000812287"/>
    </source>
</evidence>
<dbReference type="AlphaFoldDB" id="A0A9P7W499"/>
<reference evidence="2" key="1">
    <citation type="submission" date="2020-11" db="EMBL/GenBank/DDBJ databases">
        <title>Adaptations for nitrogen fixation in a non-lichenized fungal sporocarp promotes dispersal by wood-feeding termites.</title>
        <authorList>
            <consortium name="DOE Joint Genome Institute"/>
            <person name="Koch R.A."/>
            <person name="Yoon G."/>
            <person name="Arayal U."/>
            <person name="Lail K."/>
            <person name="Amirebrahimi M."/>
            <person name="Labutti K."/>
            <person name="Lipzen A."/>
            <person name="Riley R."/>
            <person name="Barry K."/>
            <person name="Henrissat B."/>
            <person name="Grigoriev I.V."/>
            <person name="Herr J.R."/>
            <person name="Aime M.C."/>
        </authorList>
    </citation>
    <scope>NUCLEOTIDE SEQUENCE</scope>
    <source>
        <strain evidence="2">MCA 3950</strain>
    </source>
</reference>
<proteinExistence type="predicted"/>
<dbReference type="InterPro" id="IPR011009">
    <property type="entry name" value="Kinase-like_dom_sf"/>
</dbReference>
<name>A0A9P7W499_9AGAR</name>
<feature type="domain" description="Aminoglycoside phosphotransferase" evidence="1">
    <location>
        <begin position="5"/>
        <end position="56"/>
    </location>
</feature>
<dbReference type="InterPro" id="IPR002575">
    <property type="entry name" value="Aminoglycoside_PTrfase"/>
</dbReference>
<dbReference type="Proteomes" id="UP000812287">
    <property type="component" value="Unassembled WGS sequence"/>
</dbReference>
<accession>A0A9P7W499</accession>
<comment type="caution">
    <text evidence="2">The sequence shown here is derived from an EMBL/GenBank/DDBJ whole genome shotgun (WGS) entry which is preliminary data.</text>
</comment>
<dbReference type="RefSeq" id="XP_043045655.1">
    <property type="nucleotide sequence ID" value="XM_043185022.1"/>
</dbReference>
<keyword evidence="3" id="KW-1185">Reference proteome</keyword>
<gene>
    <name evidence="2" type="ORF">BT62DRAFT_926375</name>
</gene>
<dbReference type="Gene3D" id="3.90.1200.10">
    <property type="match status" value="1"/>
</dbReference>
<protein>
    <recommendedName>
        <fullName evidence="1">Aminoglycoside phosphotransferase domain-containing protein</fullName>
    </recommendedName>
</protein>
<evidence type="ECO:0000259" key="1">
    <source>
        <dbReference type="Pfam" id="PF01636"/>
    </source>
</evidence>
<evidence type="ECO:0000313" key="2">
    <source>
        <dbReference type="EMBL" id="KAG7452155.1"/>
    </source>
</evidence>
<dbReference type="Pfam" id="PF01636">
    <property type="entry name" value="APH"/>
    <property type="match status" value="1"/>
</dbReference>
<dbReference type="GeneID" id="66107319"/>
<dbReference type="SUPFAM" id="SSF56112">
    <property type="entry name" value="Protein kinase-like (PK-like)"/>
    <property type="match status" value="1"/>
</dbReference>